<protein>
    <submittedName>
        <fullName evidence="1">Unannotated protein</fullName>
    </submittedName>
</protein>
<name>A0A6J6E8G7_9ZZZZ</name>
<reference evidence="1" key="1">
    <citation type="submission" date="2020-05" db="EMBL/GenBank/DDBJ databases">
        <authorList>
            <person name="Chiriac C."/>
            <person name="Salcher M."/>
            <person name="Ghai R."/>
            <person name="Kavagutti S V."/>
        </authorList>
    </citation>
    <scope>NUCLEOTIDE SEQUENCE</scope>
</reference>
<organism evidence="1">
    <name type="scientific">freshwater metagenome</name>
    <dbReference type="NCBI Taxonomy" id="449393"/>
    <lineage>
        <taxon>unclassified sequences</taxon>
        <taxon>metagenomes</taxon>
        <taxon>ecological metagenomes</taxon>
    </lineage>
</organism>
<dbReference type="AlphaFoldDB" id="A0A6J6E8G7"/>
<proteinExistence type="predicted"/>
<accession>A0A6J6E8G7</accession>
<gene>
    <name evidence="1" type="ORF">UFOPK1684_00633</name>
</gene>
<dbReference type="EMBL" id="CAEZTM010000021">
    <property type="protein sequence ID" value="CAB4569628.1"/>
    <property type="molecule type" value="Genomic_DNA"/>
</dbReference>
<sequence>MVDHHVGGNLLDLLDDLLVGSLKHRLHGGAVVEQCTGDGNTLVSNQCFEGTGQRECGVGLVRFAGRIRGVRKEDLVACGSGFTG</sequence>
<evidence type="ECO:0000313" key="1">
    <source>
        <dbReference type="EMBL" id="CAB4569628.1"/>
    </source>
</evidence>